<accession>A0A1H4DWD8</accession>
<sequence length="74" mass="8578">MPLELPEAFPLSQLRSFEHILVHRHLAFQLAVKYPAKRGFQMSLGFPVVAITILQAESKLYGESYNSHNRKRLR</sequence>
<keyword evidence="2" id="KW-1185">Reference proteome</keyword>
<protein>
    <submittedName>
        <fullName evidence="1">Uncharacterized protein</fullName>
    </submittedName>
</protein>
<organism evidence="1 2">
    <name type="scientific">Desulfuromusa kysingii</name>
    <dbReference type="NCBI Taxonomy" id="37625"/>
    <lineage>
        <taxon>Bacteria</taxon>
        <taxon>Pseudomonadati</taxon>
        <taxon>Thermodesulfobacteriota</taxon>
        <taxon>Desulfuromonadia</taxon>
        <taxon>Desulfuromonadales</taxon>
        <taxon>Geopsychrobacteraceae</taxon>
        <taxon>Desulfuromusa</taxon>
    </lineage>
</organism>
<dbReference type="AlphaFoldDB" id="A0A1H4DWD8"/>
<dbReference type="Proteomes" id="UP000199409">
    <property type="component" value="Unassembled WGS sequence"/>
</dbReference>
<dbReference type="EMBL" id="FNQN01000012">
    <property type="protein sequence ID" value="SEA76828.1"/>
    <property type="molecule type" value="Genomic_DNA"/>
</dbReference>
<name>A0A1H4DWD8_9BACT</name>
<proteinExistence type="predicted"/>
<evidence type="ECO:0000313" key="2">
    <source>
        <dbReference type="Proteomes" id="UP000199409"/>
    </source>
</evidence>
<reference evidence="1 2" key="1">
    <citation type="submission" date="2016-10" db="EMBL/GenBank/DDBJ databases">
        <authorList>
            <person name="de Groot N.N."/>
        </authorList>
    </citation>
    <scope>NUCLEOTIDE SEQUENCE [LARGE SCALE GENOMIC DNA]</scope>
    <source>
        <strain evidence="1 2">DSM 7343</strain>
    </source>
</reference>
<evidence type="ECO:0000313" key="1">
    <source>
        <dbReference type="EMBL" id="SEA76828.1"/>
    </source>
</evidence>
<gene>
    <name evidence="1" type="ORF">SAMN05660420_03108</name>
</gene>